<name>A0AAV8XAP9_9CUCU</name>
<accession>A0AAV8XAP9</accession>
<dbReference type="Proteomes" id="UP001162162">
    <property type="component" value="Unassembled WGS sequence"/>
</dbReference>
<evidence type="ECO:0000313" key="2">
    <source>
        <dbReference type="Proteomes" id="UP001162162"/>
    </source>
</evidence>
<evidence type="ECO:0000313" key="1">
    <source>
        <dbReference type="EMBL" id="KAJ8935560.1"/>
    </source>
</evidence>
<gene>
    <name evidence="1" type="ORF">NQ318_019544</name>
</gene>
<dbReference type="AlphaFoldDB" id="A0AAV8XAP9"/>
<proteinExistence type="predicted"/>
<comment type="caution">
    <text evidence="1">The sequence shown here is derived from an EMBL/GenBank/DDBJ whole genome shotgun (WGS) entry which is preliminary data.</text>
</comment>
<dbReference type="EMBL" id="JAPWTK010000865">
    <property type="protein sequence ID" value="KAJ8935560.1"/>
    <property type="molecule type" value="Genomic_DNA"/>
</dbReference>
<protein>
    <submittedName>
        <fullName evidence="1">Uncharacterized protein</fullName>
    </submittedName>
</protein>
<keyword evidence="2" id="KW-1185">Reference proteome</keyword>
<reference evidence="1" key="1">
    <citation type="journal article" date="2023" name="Insect Mol. Biol.">
        <title>Genome sequencing provides insights into the evolution of gene families encoding plant cell wall-degrading enzymes in longhorned beetles.</title>
        <authorList>
            <person name="Shin N.R."/>
            <person name="Okamura Y."/>
            <person name="Kirsch R."/>
            <person name="Pauchet Y."/>
        </authorList>
    </citation>
    <scope>NUCLEOTIDE SEQUENCE</scope>
    <source>
        <strain evidence="1">AMC_N1</strain>
    </source>
</reference>
<organism evidence="1 2">
    <name type="scientific">Aromia moschata</name>
    <dbReference type="NCBI Taxonomy" id="1265417"/>
    <lineage>
        <taxon>Eukaryota</taxon>
        <taxon>Metazoa</taxon>
        <taxon>Ecdysozoa</taxon>
        <taxon>Arthropoda</taxon>
        <taxon>Hexapoda</taxon>
        <taxon>Insecta</taxon>
        <taxon>Pterygota</taxon>
        <taxon>Neoptera</taxon>
        <taxon>Endopterygota</taxon>
        <taxon>Coleoptera</taxon>
        <taxon>Polyphaga</taxon>
        <taxon>Cucujiformia</taxon>
        <taxon>Chrysomeloidea</taxon>
        <taxon>Cerambycidae</taxon>
        <taxon>Cerambycinae</taxon>
        <taxon>Callichromatini</taxon>
        <taxon>Aromia</taxon>
    </lineage>
</organism>
<sequence>MYAVRFGITLDVLYNFFEETCQVGEAVDIDLGGRNRVTFPRDTPSAVFGALLREFDQNRSIPSNFPNETGTIPNHILELHNQNQSSRTNLRNLDSAQATLTPLANSNQNSRIIYLIYHRDISYST</sequence>